<evidence type="ECO:0000313" key="3">
    <source>
        <dbReference type="EMBL" id="GAK65961.1"/>
    </source>
</evidence>
<dbReference type="RefSeq" id="XP_014655639.1">
    <property type="nucleotide sequence ID" value="XM_014800153.1"/>
</dbReference>
<gene>
    <name evidence="3" type="ORF">PAN0_011c4183</name>
</gene>
<dbReference type="PANTHER" id="PTHR43948:SF21">
    <property type="entry name" value="DNAJ DOMAIN-CONTAINING PROTEIN"/>
    <property type="match status" value="1"/>
</dbReference>
<dbReference type="InterPro" id="IPR001623">
    <property type="entry name" value="DnaJ_domain"/>
</dbReference>
<keyword evidence="4" id="KW-1185">Reference proteome</keyword>
<feature type="region of interest" description="Disordered" evidence="1">
    <location>
        <begin position="447"/>
        <end position="472"/>
    </location>
</feature>
<dbReference type="Pfam" id="PF00226">
    <property type="entry name" value="DnaJ"/>
    <property type="match status" value="1"/>
</dbReference>
<dbReference type="GO" id="GO:0005634">
    <property type="term" value="C:nucleus"/>
    <property type="evidence" value="ECO:0007669"/>
    <property type="project" value="TreeGrafter"/>
</dbReference>
<feature type="compositionally biased region" description="Low complexity" evidence="1">
    <location>
        <begin position="519"/>
        <end position="530"/>
    </location>
</feature>
<reference evidence="3" key="1">
    <citation type="submission" date="2014-07" db="EMBL/GenBank/DDBJ databases">
        <title>Draft genome sequence of the yeast Pseudozyma antarctica JCM 10317 known as a producer of lipase B which used in a wide range of industrial applications.</title>
        <authorList>
            <person name="Morita T."/>
            <person name="Saika A."/>
            <person name="Koike H."/>
        </authorList>
    </citation>
    <scope>NUCLEOTIDE SEQUENCE</scope>
    <source>
        <strain evidence="3">JCM 10317</strain>
    </source>
</reference>
<feature type="region of interest" description="Disordered" evidence="1">
    <location>
        <begin position="56"/>
        <end position="94"/>
    </location>
</feature>
<feature type="compositionally biased region" description="Pro residues" evidence="1">
    <location>
        <begin position="66"/>
        <end position="85"/>
    </location>
</feature>
<dbReference type="GO" id="GO:0051082">
    <property type="term" value="F:unfolded protein binding"/>
    <property type="evidence" value="ECO:0007669"/>
    <property type="project" value="TreeGrafter"/>
</dbReference>
<feature type="region of interest" description="Disordered" evidence="1">
    <location>
        <begin position="164"/>
        <end position="196"/>
    </location>
</feature>
<dbReference type="GO" id="GO:0005737">
    <property type="term" value="C:cytoplasm"/>
    <property type="evidence" value="ECO:0007669"/>
    <property type="project" value="TreeGrafter"/>
</dbReference>
<evidence type="ECO:0000256" key="1">
    <source>
        <dbReference type="SAM" id="MobiDB-lite"/>
    </source>
</evidence>
<dbReference type="EMBL" id="DF830078">
    <property type="protein sequence ID" value="GAK65961.1"/>
    <property type="molecule type" value="Genomic_DNA"/>
</dbReference>
<dbReference type="Proteomes" id="UP000053758">
    <property type="component" value="Unassembled WGS sequence"/>
</dbReference>
<dbReference type="PROSITE" id="PS50076">
    <property type="entry name" value="DNAJ_2"/>
    <property type="match status" value="1"/>
</dbReference>
<feature type="region of interest" description="Disordered" evidence="1">
    <location>
        <begin position="119"/>
        <end position="141"/>
    </location>
</feature>
<dbReference type="InterPro" id="IPR036869">
    <property type="entry name" value="J_dom_sf"/>
</dbReference>
<feature type="region of interest" description="Disordered" evidence="1">
    <location>
        <begin position="374"/>
        <end position="394"/>
    </location>
</feature>
<feature type="compositionally biased region" description="Low complexity" evidence="1">
    <location>
        <begin position="171"/>
        <end position="183"/>
    </location>
</feature>
<dbReference type="GO" id="GO:0051087">
    <property type="term" value="F:protein-folding chaperone binding"/>
    <property type="evidence" value="ECO:0007669"/>
    <property type="project" value="TreeGrafter"/>
</dbReference>
<evidence type="ECO:0000259" key="2">
    <source>
        <dbReference type="PROSITE" id="PS50076"/>
    </source>
</evidence>
<dbReference type="PRINTS" id="PR00625">
    <property type="entry name" value="JDOMAIN"/>
</dbReference>
<protein>
    <submittedName>
        <fullName evidence="3">Chaperone</fullName>
    </submittedName>
</protein>
<feature type="domain" description="J" evidence="2">
    <location>
        <begin position="99"/>
        <end position="169"/>
    </location>
</feature>
<organism evidence="3">
    <name type="scientific">Pseudozyma antarctica</name>
    <name type="common">Yeast</name>
    <name type="synonym">Candida antarctica</name>
    <dbReference type="NCBI Taxonomy" id="84753"/>
    <lineage>
        <taxon>Eukaryota</taxon>
        <taxon>Fungi</taxon>
        <taxon>Dikarya</taxon>
        <taxon>Basidiomycota</taxon>
        <taxon>Ustilaginomycotina</taxon>
        <taxon>Ustilaginomycetes</taxon>
        <taxon>Ustilaginales</taxon>
        <taxon>Ustilaginaceae</taxon>
        <taxon>Moesziomyces</taxon>
    </lineage>
</organism>
<dbReference type="Gene3D" id="1.10.287.110">
    <property type="entry name" value="DnaJ domain"/>
    <property type="match status" value="1"/>
</dbReference>
<dbReference type="GO" id="GO:0044183">
    <property type="term" value="F:protein folding chaperone"/>
    <property type="evidence" value="ECO:0007669"/>
    <property type="project" value="TreeGrafter"/>
</dbReference>
<proteinExistence type="predicted"/>
<accession>A0A081CH15</accession>
<dbReference type="PANTHER" id="PTHR43948">
    <property type="entry name" value="DNAJ HOMOLOG SUBFAMILY B"/>
    <property type="match status" value="1"/>
</dbReference>
<feature type="region of interest" description="Disordered" evidence="1">
    <location>
        <begin position="500"/>
        <end position="530"/>
    </location>
</feature>
<dbReference type="HOGENOM" id="CLU_600090_0_0_1"/>
<feature type="region of interest" description="Disordered" evidence="1">
    <location>
        <begin position="217"/>
        <end position="236"/>
    </location>
</feature>
<dbReference type="AlphaFoldDB" id="A0A081CH15"/>
<dbReference type="SMART" id="SM00271">
    <property type="entry name" value="DnaJ"/>
    <property type="match status" value="1"/>
</dbReference>
<name>A0A081CH15_PSEA2</name>
<feature type="compositionally biased region" description="Basic and acidic residues" evidence="1">
    <location>
        <begin position="119"/>
        <end position="130"/>
    </location>
</feature>
<dbReference type="GeneID" id="26304998"/>
<dbReference type="CDD" id="cd06257">
    <property type="entry name" value="DnaJ"/>
    <property type="match status" value="1"/>
</dbReference>
<dbReference type="SUPFAM" id="SSF46565">
    <property type="entry name" value="Chaperone J-domain"/>
    <property type="match status" value="1"/>
</dbReference>
<evidence type="ECO:0000313" key="4">
    <source>
        <dbReference type="Proteomes" id="UP000053758"/>
    </source>
</evidence>
<sequence length="530" mass="58065">MQFARWTLGACWGSERVEHGDVVGWLRWAGLPLCRQLRRGSVDVALSPASSGVKSSLAQLGRRALSPPPPPSPSPPLLRSPPKPNQPLLHSSMDAPLPDYYRTLGVEARATASEIKEAYKRRSLKTHPDRFPNATPAERQRYTQKFQTLADAYYVLSDTQRRREYDELRSSRPSSNSFFSGGVDSDDDEAASEYSEKEQSYSANFFQSFFPGAFKQEEGQEEQSYNASHDARRGSSQPAADGVFANVFEELLRPEVHRVAPVWKYVGGASGTALGFIVGNIPGALAGAFAGSQLGRIRDAKGKSVAEAKRTRANAEARHSTRVFPGYNKRLPAAAQAVVEQALLDNDLANADADDPRWTQLYDELDALIHRSHEVPAPETPKTHTGSFLNDDDDEGQYEWGSCSEDGCEAQVVNSHVDDDEARQAQEAYARTILPKADLATALHGAVSDSLSNSKTKGKGKAKGSGGESGYDWDPSSLAALTMLCEEIALSQATFSARRSMFAKQASKASKKKQRRLEQQSQPQPEQSRQ</sequence>